<feature type="compositionally biased region" description="Basic and acidic residues" evidence="1">
    <location>
        <begin position="180"/>
        <end position="200"/>
    </location>
</feature>
<proteinExistence type="predicted"/>
<evidence type="ECO:0000313" key="2">
    <source>
        <dbReference type="EMBL" id="CAG8624827.1"/>
    </source>
</evidence>
<feature type="compositionally biased region" description="Basic and acidic residues" evidence="1">
    <location>
        <begin position="46"/>
        <end position="59"/>
    </location>
</feature>
<evidence type="ECO:0000313" key="3">
    <source>
        <dbReference type="Proteomes" id="UP000789739"/>
    </source>
</evidence>
<reference evidence="2" key="1">
    <citation type="submission" date="2021-06" db="EMBL/GenBank/DDBJ databases">
        <authorList>
            <person name="Kallberg Y."/>
            <person name="Tangrot J."/>
            <person name="Rosling A."/>
        </authorList>
    </citation>
    <scope>NUCLEOTIDE SEQUENCE</scope>
    <source>
        <strain evidence="2">BR232B</strain>
    </source>
</reference>
<accession>A0A9N9D6R2</accession>
<gene>
    <name evidence="2" type="ORF">PBRASI_LOCUS8913</name>
</gene>
<keyword evidence="3" id="KW-1185">Reference proteome</keyword>
<feature type="non-terminal residue" evidence="2">
    <location>
        <position position="200"/>
    </location>
</feature>
<dbReference type="AlphaFoldDB" id="A0A9N9D6R2"/>
<protein>
    <submittedName>
        <fullName evidence="2">8499_t:CDS:1</fullName>
    </submittedName>
</protein>
<comment type="caution">
    <text evidence="2">The sequence shown here is derived from an EMBL/GenBank/DDBJ whole genome shotgun (WGS) entry which is preliminary data.</text>
</comment>
<evidence type="ECO:0000256" key="1">
    <source>
        <dbReference type="SAM" id="MobiDB-lite"/>
    </source>
</evidence>
<name>A0A9N9D6R2_9GLOM</name>
<dbReference type="Proteomes" id="UP000789739">
    <property type="component" value="Unassembled WGS sequence"/>
</dbReference>
<feature type="compositionally biased region" description="Basic residues" evidence="1">
    <location>
        <begin position="167"/>
        <end position="179"/>
    </location>
</feature>
<sequence length="200" mass="23218">SDQMDDSIDTSVLNEGMIFYYNDESDDDDSCLTQFRFFPPVATRMNTKETDGDAKKEQTANDTPMQQRKIYDYEALDKQTWGGWRRENIVCDQEIIVNSNTELSEDDEGYKKPDKNRSCEETELISEELLSEDVGIDNYSPSHTSHTSSSFCDNPFLIVFTSHNHRIQTRHHTRHHRSTSPRDPERDIPAMSEEIRRGDV</sequence>
<organism evidence="2 3">
    <name type="scientific">Paraglomus brasilianum</name>
    <dbReference type="NCBI Taxonomy" id="144538"/>
    <lineage>
        <taxon>Eukaryota</taxon>
        <taxon>Fungi</taxon>
        <taxon>Fungi incertae sedis</taxon>
        <taxon>Mucoromycota</taxon>
        <taxon>Glomeromycotina</taxon>
        <taxon>Glomeromycetes</taxon>
        <taxon>Paraglomerales</taxon>
        <taxon>Paraglomeraceae</taxon>
        <taxon>Paraglomus</taxon>
    </lineage>
</organism>
<dbReference type="EMBL" id="CAJVPI010001736">
    <property type="protein sequence ID" value="CAG8624827.1"/>
    <property type="molecule type" value="Genomic_DNA"/>
</dbReference>
<feature type="region of interest" description="Disordered" evidence="1">
    <location>
        <begin position="167"/>
        <end position="200"/>
    </location>
</feature>
<feature type="region of interest" description="Disordered" evidence="1">
    <location>
        <begin position="43"/>
        <end position="63"/>
    </location>
</feature>